<accession>A0A399F521</accession>
<dbReference type="RefSeq" id="WP_119357810.1">
    <property type="nucleotide sequence ID" value="NZ_BJXM01000021.1"/>
</dbReference>
<dbReference type="Gene3D" id="3.10.105.10">
    <property type="entry name" value="Dipeptide-binding Protein, Domain 3"/>
    <property type="match status" value="1"/>
</dbReference>
<dbReference type="GO" id="GO:1904680">
    <property type="term" value="F:peptide transmembrane transporter activity"/>
    <property type="evidence" value="ECO:0007669"/>
    <property type="project" value="TreeGrafter"/>
</dbReference>
<dbReference type="PIRSF" id="PIRSF002741">
    <property type="entry name" value="MppA"/>
    <property type="match status" value="1"/>
</dbReference>
<dbReference type="GO" id="GO:0042597">
    <property type="term" value="C:periplasmic space"/>
    <property type="evidence" value="ECO:0007669"/>
    <property type="project" value="UniProtKB-ARBA"/>
</dbReference>
<evidence type="ECO:0000256" key="3">
    <source>
        <dbReference type="ARBA" id="ARBA00022729"/>
    </source>
</evidence>
<dbReference type="Gene3D" id="3.90.76.10">
    <property type="entry name" value="Dipeptide-binding Protein, Domain 1"/>
    <property type="match status" value="1"/>
</dbReference>
<gene>
    <name evidence="5" type="primary">ddpA</name>
    <name evidence="5" type="ORF">Mgrana_02341</name>
</gene>
<comment type="caution">
    <text evidence="5">The sequence shown here is derived from an EMBL/GenBank/DDBJ whole genome shotgun (WGS) entry which is preliminary data.</text>
</comment>
<comment type="similarity">
    <text evidence="1">Belongs to the bacterial solute-binding protein 5 family.</text>
</comment>
<dbReference type="PANTHER" id="PTHR30290">
    <property type="entry name" value="PERIPLASMIC BINDING COMPONENT OF ABC TRANSPORTER"/>
    <property type="match status" value="1"/>
</dbReference>
<evidence type="ECO:0000256" key="2">
    <source>
        <dbReference type="ARBA" id="ARBA00022448"/>
    </source>
</evidence>
<dbReference type="AlphaFoldDB" id="A0A399F521"/>
<dbReference type="EMBL" id="QWLB01000033">
    <property type="protein sequence ID" value="RIH91764.1"/>
    <property type="molecule type" value="Genomic_DNA"/>
</dbReference>
<feature type="domain" description="Solute-binding protein family 5" evidence="4">
    <location>
        <begin position="68"/>
        <end position="432"/>
    </location>
</feature>
<dbReference type="Gene3D" id="3.40.190.10">
    <property type="entry name" value="Periplasmic binding protein-like II"/>
    <property type="match status" value="1"/>
</dbReference>
<dbReference type="GO" id="GO:0015833">
    <property type="term" value="P:peptide transport"/>
    <property type="evidence" value="ECO:0007669"/>
    <property type="project" value="TreeGrafter"/>
</dbReference>
<keyword evidence="3" id="KW-0732">Signal</keyword>
<dbReference type="OrthoDB" id="48318at2"/>
<evidence type="ECO:0000313" key="5">
    <source>
        <dbReference type="EMBL" id="RIH91764.1"/>
    </source>
</evidence>
<evidence type="ECO:0000256" key="1">
    <source>
        <dbReference type="ARBA" id="ARBA00005695"/>
    </source>
</evidence>
<dbReference type="InterPro" id="IPR039424">
    <property type="entry name" value="SBP_5"/>
</dbReference>
<dbReference type="InterPro" id="IPR000914">
    <property type="entry name" value="SBP_5_dom"/>
</dbReference>
<name>A0A399F521_9DEIN</name>
<dbReference type="CDD" id="cd00995">
    <property type="entry name" value="PBP2_NikA_DppA_OppA_like"/>
    <property type="match status" value="1"/>
</dbReference>
<keyword evidence="6" id="KW-1185">Reference proteome</keyword>
<sequence>MSKWWVGILVVVLGLGSAAPVRGGTLVYGRYADSLFLDPVFTDANLDIWIMQNIYETLIQIGPNGKGLVPGLATQWGFSKDGKTFTLTLRPGVRFSDGTPLTAEDVKFSLERAKNPDNGAWNFLLGSVNTVTVKGNQIVLDLKNPDPSLPAALATFNSAILPKKLYAAAKGKNEQERAKAFAEKPIGTGPFMLKEWKRGSSMTLVRNPLYWRKGADGQPLPYLDAIRFEIIPDDSARILKLQSGELDGAEFIPFARVAELQADPKLNMKLFPSTRVNFIVMNTRPKLKNGSSNPLNNLKLRQALNYAADKQALIKLVSFGNGKPMTSYLSSSTPLQAPQPMYPYDLDKAKQLFGESGFQPGLELTLQIVAGSADQSALATALQQMWEPLGVRLKIEQQDSATQNARYADSDFQMQFNYWTDDIADPNELTAYAAVYKNNQSFQTGFQSDEVDRLFAASQQETNPAQRAAQYKRIQEIYTRAAPMVFLYEQPFAVALSKRVRDFVQIPLGNNVFVNTYLEK</sequence>
<dbReference type="InterPro" id="IPR030678">
    <property type="entry name" value="Peptide/Ni-bd"/>
</dbReference>
<proteinExistence type="inferred from homology"/>
<dbReference type="PANTHER" id="PTHR30290:SF9">
    <property type="entry name" value="OLIGOPEPTIDE-BINDING PROTEIN APPA"/>
    <property type="match status" value="1"/>
</dbReference>
<dbReference type="GO" id="GO:0043190">
    <property type="term" value="C:ATP-binding cassette (ABC) transporter complex"/>
    <property type="evidence" value="ECO:0007669"/>
    <property type="project" value="InterPro"/>
</dbReference>
<dbReference type="SUPFAM" id="SSF53850">
    <property type="entry name" value="Periplasmic binding protein-like II"/>
    <property type="match status" value="1"/>
</dbReference>
<dbReference type="Proteomes" id="UP000266178">
    <property type="component" value="Unassembled WGS sequence"/>
</dbReference>
<evidence type="ECO:0000313" key="6">
    <source>
        <dbReference type="Proteomes" id="UP000266178"/>
    </source>
</evidence>
<protein>
    <submittedName>
        <fullName evidence="5">Putative D,D-dipeptide-binding periplasmic protein DdpA</fullName>
    </submittedName>
</protein>
<dbReference type="Pfam" id="PF00496">
    <property type="entry name" value="SBP_bac_5"/>
    <property type="match status" value="1"/>
</dbReference>
<evidence type="ECO:0000259" key="4">
    <source>
        <dbReference type="Pfam" id="PF00496"/>
    </source>
</evidence>
<reference evidence="5 6" key="1">
    <citation type="submission" date="2018-08" db="EMBL/GenBank/DDBJ databases">
        <title>Meiothermus granaticius genome AF-68 sequencing project.</title>
        <authorList>
            <person name="Da Costa M.S."/>
            <person name="Albuquerque L."/>
            <person name="Raposo P."/>
            <person name="Froufe H.J.C."/>
            <person name="Barroso C.S."/>
            <person name="Egas C."/>
        </authorList>
    </citation>
    <scope>NUCLEOTIDE SEQUENCE [LARGE SCALE GENOMIC DNA]</scope>
    <source>
        <strain evidence="5 6">AF-68</strain>
    </source>
</reference>
<organism evidence="5 6">
    <name type="scientific">Meiothermus granaticius NBRC 107808</name>
    <dbReference type="NCBI Taxonomy" id="1227551"/>
    <lineage>
        <taxon>Bacteria</taxon>
        <taxon>Thermotogati</taxon>
        <taxon>Deinococcota</taxon>
        <taxon>Deinococci</taxon>
        <taxon>Thermales</taxon>
        <taxon>Thermaceae</taxon>
        <taxon>Meiothermus</taxon>
    </lineage>
</organism>
<keyword evidence="2" id="KW-0813">Transport</keyword>